<dbReference type="EMBL" id="CP071060">
    <property type="protein sequence ID" value="QSI76075.1"/>
    <property type="molecule type" value="Genomic_DNA"/>
</dbReference>
<gene>
    <name evidence="1" type="ORF">JY500_16580</name>
</gene>
<keyword evidence="1" id="KW-0378">Hydrolase</keyword>
<proteinExistence type="predicted"/>
<keyword evidence="2" id="KW-1185">Reference proteome</keyword>
<keyword evidence="1" id="KW-0031">Aminopeptidase</keyword>
<reference evidence="1 2" key="1">
    <citation type="submission" date="2021-02" db="EMBL/GenBank/DDBJ databases">
        <title>Niveibacterium changnyeongensis HC41.</title>
        <authorList>
            <person name="Kang M."/>
        </authorList>
    </citation>
    <scope>NUCLEOTIDE SEQUENCE [LARGE SCALE GENOMIC DNA]</scope>
    <source>
        <strain evidence="1 2">HC41</strain>
    </source>
</reference>
<dbReference type="InterPro" id="IPR014553">
    <property type="entry name" value="Aminopept"/>
</dbReference>
<accession>A0ABX7M6H7</accession>
<dbReference type="PIRSF" id="PIRSF029285">
    <property type="entry name" value="Aminopept"/>
    <property type="match status" value="1"/>
</dbReference>
<keyword evidence="1" id="KW-0645">Protease</keyword>
<evidence type="ECO:0000313" key="1">
    <source>
        <dbReference type="EMBL" id="QSI76075.1"/>
    </source>
</evidence>
<dbReference type="Proteomes" id="UP000663570">
    <property type="component" value="Chromosome"/>
</dbReference>
<name>A0ABX7M6H7_9RHOO</name>
<organism evidence="1 2">
    <name type="scientific">Niveibacterium microcysteis</name>
    <dbReference type="NCBI Taxonomy" id="2811415"/>
    <lineage>
        <taxon>Bacteria</taxon>
        <taxon>Pseudomonadati</taxon>
        <taxon>Pseudomonadota</taxon>
        <taxon>Betaproteobacteria</taxon>
        <taxon>Rhodocyclales</taxon>
        <taxon>Rhodocyclaceae</taxon>
        <taxon>Niveibacterium</taxon>
    </lineage>
</organism>
<sequence>MRLAGIAAVSAAVALLFGLSACSVSPVYYLQAAGGQIALLSHSRPIEEVVAEGDTPESLRANLERARQIRRFASDTLGLPDNDSYARYTALDRPYVSWNVFAADPLSVRLKEWCVPVAGCIGYLGYFDKADADARAAELRAQGYDVYVGGVPAYSTLGWFSDPLLSTFIAWPETEFARLLFHELTHQVAYVKDDTEFNESFATAVEEAGVERWMAQPGKATLRDGFERAQRMREDFRALVLDYRRQLEALYASDLPAADKLARKAALIAAMGERYQQIKTERWGGYAGYDRWFAQPINNALLASVGVYTGKVPAFRQMLAACGDALPRFYKGVKQIASQPRDARERALTAGVCPN</sequence>
<protein>
    <submittedName>
        <fullName evidence="1">Aminopeptidase</fullName>
    </submittedName>
</protein>
<dbReference type="PROSITE" id="PS51257">
    <property type="entry name" value="PROKAR_LIPOPROTEIN"/>
    <property type="match status" value="1"/>
</dbReference>
<dbReference type="RefSeq" id="WP_206253861.1">
    <property type="nucleotide sequence ID" value="NZ_CP071060.1"/>
</dbReference>
<dbReference type="Pfam" id="PF10023">
    <property type="entry name" value="Aminopep"/>
    <property type="match status" value="1"/>
</dbReference>
<evidence type="ECO:0000313" key="2">
    <source>
        <dbReference type="Proteomes" id="UP000663570"/>
    </source>
</evidence>
<dbReference type="GO" id="GO:0004177">
    <property type="term" value="F:aminopeptidase activity"/>
    <property type="evidence" value="ECO:0007669"/>
    <property type="project" value="UniProtKB-KW"/>
</dbReference>